<dbReference type="AlphaFoldDB" id="A0AAN8PPL6"/>
<dbReference type="PANTHER" id="PTHR46060:SF1">
    <property type="entry name" value="MARINER MOS1 TRANSPOSASE-LIKE PROTEIN"/>
    <property type="match status" value="1"/>
</dbReference>
<feature type="compositionally biased region" description="Basic residues" evidence="1">
    <location>
        <begin position="47"/>
        <end position="59"/>
    </location>
</feature>
<dbReference type="PANTHER" id="PTHR46060">
    <property type="entry name" value="MARINER MOS1 TRANSPOSASE-LIKE PROTEIN"/>
    <property type="match status" value="1"/>
</dbReference>
<dbReference type="Proteomes" id="UP001347796">
    <property type="component" value="Unassembled WGS sequence"/>
</dbReference>
<name>A0AAN8PPL6_PATCE</name>
<dbReference type="InterPro" id="IPR001888">
    <property type="entry name" value="Transposase_1"/>
</dbReference>
<keyword evidence="3" id="KW-1185">Reference proteome</keyword>
<sequence>MLKIDTRELNPVMNSWTSTLVIRITFMSVWLMDSSQDPNTKQESMKWKHKNSPVPKKFRTQPSPGKIMATIFWDSRGVIVIDYKPPKTPITGAY</sequence>
<dbReference type="InterPro" id="IPR052709">
    <property type="entry name" value="Transposase-MT_Hybrid"/>
</dbReference>
<dbReference type="EMBL" id="JAZGQO010000008">
    <property type="protein sequence ID" value="KAK6179263.1"/>
    <property type="molecule type" value="Genomic_DNA"/>
</dbReference>
<reference evidence="2 3" key="1">
    <citation type="submission" date="2024-01" db="EMBL/GenBank/DDBJ databases">
        <title>The genome of the rayed Mediterranean limpet Patella caerulea (Linnaeus, 1758).</title>
        <authorList>
            <person name="Anh-Thu Weber A."/>
            <person name="Halstead-Nussloch G."/>
        </authorList>
    </citation>
    <scope>NUCLEOTIDE SEQUENCE [LARGE SCALE GENOMIC DNA]</scope>
    <source>
        <strain evidence="2">AATW-2023a</strain>
        <tissue evidence="2">Whole specimen</tissue>
    </source>
</reference>
<dbReference type="Pfam" id="PF01359">
    <property type="entry name" value="Transposase_1"/>
    <property type="match status" value="1"/>
</dbReference>
<accession>A0AAN8PPL6</accession>
<feature type="region of interest" description="Disordered" evidence="1">
    <location>
        <begin position="35"/>
        <end position="62"/>
    </location>
</feature>
<dbReference type="InterPro" id="IPR036397">
    <property type="entry name" value="RNaseH_sf"/>
</dbReference>
<evidence type="ECO:0000256" key="1">
    <source>
        <dbReference type="SAM" id="MobiDB-lite"/>
    </source>
</evidence>
<protein>
    <submittedName>
        <fullName evidence="2">Uncharacterized protein</fullName>
    </submittedName>
</protein>
<organism evidence="2 3">
    <name type="scientific">Patella caerulea</name>
    <name type="common">Rayed Mediterranean limpet</name>
    <dbReference type="NCBI Taxonomy" id="87958"/>
    <lineage>
        <taxon>Eukaryota</taxon>
        <taxon>Metazoa</taxon>
        <taxon>Spiralia</taxon>
        <taxon>Lophotrochozoa</taxon>
        <taxon>Mollusca</taxon>
        <taxon>Gastropoda</taxon>
        <taxon>Patellogastropoda</taxon>
        <taxon>Patelloidea</taxon>
        <taxon>Patellidae</taxon>
        <taxon>Patella</taxon>
    </lineage>
</organism>
<dbReference type="GO" id="GO:0003676">
    <property type="term" value="F:nucleic acid binding"/>
    <property type="evidence" value="ECO:0007669"/>
    <property type="project" value="InterPro"/>
</dbReference>
<evidence type="ECO:0000313" key="3">
    <source>
        <dbReference type="Proteomes" id="UP001347796"/>
    </source>
</evidence>
<dbReference type="Gene3D" id="3.30.420.10">
    <property type="entry name" value="Ribonuclease H-like superfamily/Ribonuclease H"/>
    <property type="match status" value="1"/>
</dbReference>
<evidence type="ECO:0000313" key="2">
    <source>
        <dbReference type="EMBL" id="KAK6179263.1"/>
    </source>
</evidence>
<proteinExistence type="predicted"/>
<gene>
    <name evidence="2" type="ORF">SNE40_011666</name>
</gene>
<comment type="caution">
    <text evidence="2">The sequence shown here is derived from an EMBL/GenBank/DDBJ whole genome shotgun (WGS) entry which is preliminary data.</text>
</comment>